<evidence type="ECO:0000313" key="1">
    <source>
        <dbReference type="EMBL" id="EUB60295.1"/>
    </source>
</evidence>
<proteinExistence type="predicted"/>
<gene>
    <name evidence="1" type="ORF">EGR_04853</name>
</gene>
<dbReference type="EMBL" id="APAU02000032">
    <property type="protein sequence ID" value="EUB60295.1"/>
    <property type="molecule type" value="Genomic_DNA"/>
</dbReference>
<dbReference type="AlphaFoldDB" id="W6UFR3"/>
<protein>
    <submittedName>
        <fullName evidence="1">Uncharacterized protein</fullName>
    </submittedName>
</protein>
<dbReference type="KEGG" id="egl:EGR_04853"/>
<dbReference type="Proteomes" id="UP000019149">
    <property type="component" value="Unassembled WGS sequence"/>
</dbReference>
<dbReference type="RefSeq" id="XP_024351491.1">
    <property type="nucleotide sequence ID" value="XM_024494102.1"/>
</dbReference>
<keyword evidence="2" id="KW-1185">Reference proteome</keyword>
<sequence>MKLDENAQLDTVVSVTNKPDPEGRTILTPLAKHRISASQARGIRRGAEEFLKPRKTWDTALMAAESEPDPKEQLSYFPLAGVPATSDGYTGWPVHSPFANTAPIQDEAPHPVELPGGVSDVAVKYFSFVCTFDEWSGWFVEDFLPAAPTTLCWPRREVDQEER</sequence>
<comment type="caution">
    <text evidence="1">The sequence shown here is derived from an EMBL/GenBank/DDBJ whole genome shotgun (WGS) entry which is preliminary data.</text>
</comment>
<dbReference type="CTD" id="36340568"/>
<organism evidence="1 2">
    <name type="scientific">Echinococcus granulosus</name>
    <name type="common">Hydatid tapeworm</name>
    <dbReference type="NCBI Taxonomy" id="6210"/>
    <lineage>
        <taxon>Eukaryota</taxon>
        <taxon>Metazoa</taxon>
        <taxon>Spiralia</taxon>
        <taxon>Lophotrochozoa</taxon>
        <taxon>Platyhelminthes</taxon>
        <taxon>Cestoda</taxon>
        <taxon>Eucestoda</taxon>
        <taxon>Cyclophyllidea</taxon>
        <taxon>Taeniidae</taxon>
        <taxon>Echinococcus</taxon>
        <taxon>Echinococcus granulosus group</taxon>
    </lineage>
</organism>
<reference evidence="1 2" key="1">
    <citation type="journal article" date="2013" name="Nat. Genet.">
        <title>The genome of the hydatid tapeworm Echinococcus granulosus.</title>
        <authorList>
            <person name="Zheng H."/>
            <person name="Zhang W."/>
            <person name="Zhang L."/>
            <person name="Zhang Z."/>
            <person name="Li J."/>
            <person name="Lu G."/>
            <person name="Zhu Y."/>
            <person name="Wang Y."/>
            <person name="Huang Y."/>
            <person name="Liu J."/>
            <person name="Kang H."/>
            <person name="Chen J."/>
            <person name="Wang L."/>
            <person name="Chen A."/>
            <person name="Yu S."/>
            <person name="Gao Z."/>
            <person name="Jin L."/>
            <person name="Gu W."/>
            <person name="Wang Z."/>
            <person name="Zhao L."/>
            <person name="Shi B."/>
            <person name="Wen H."/>
            <person name="Lin R."/>
            <person name="Jones M.K."/>
            <person name="Brejova B."/>
            <person name="Vinar T."/>
            <person name="Zhao G."/>
            <person name="McManus D.P."/>
            <person name="Chen Z."/>
            <person name="Zhou Y."/>
            <person name="Wang S."/>
        </authorList>
    </citation>
    <scope>NUCLEOTIDE SEQUENCE [LARGE SCALE GENOMIC DNA]</scope>
</reference>
<evidence type="ECO:0000313" key="2">
    <source>
        <dbReference type="Proteomes" id="UP000019149"/>
    </source>
</evidence>
<name>W6UFR3_ECHGR</name>
<dbReference type="GeneID" id="36340568"/>
<accession>W6UFR3</accession>